<evidence type="ECO:0000256" key="1">
    <source>
        <dbReference type="SAM" id="MobiDB-lite"/>
    </source>
</evidence>
<proteinExistence type="predicted"/>
<gene>
    <name evidence="3" type="ORF">NCTC4824_02900</name>
</gene>
<keyword evidence="2" id="KW-0472">Membrane</keyword>
<evidence type="ECO:0000313" key="3">
    <source>
        <dbReference type="EMBL" id="SQI60733.1"/>
    </source>
</evidence>
<dbReference type="Proteomes" id="UP000249134">
    <property type="component" value="Chromosome 1"/>
</dbReference>
<dbReference type="EMBL" id="LS483476">
    <property type="protein sequence ID" value="SQI60733.1"/>
    <property type="molecule type" value="Genomic_DNA"/>
</dbReference>
<keyword evidence="4" id="KW-1185">Reference proteome</keyword>
<feature type="region of interest" description="Disordered" evidence="1">
    <location>
        <begin position="35"/>
        <end position="58"/>
    </location>
</feature>
<evidence type="ECO:0000256" key="2">
    <source>
        <dbReference type="SAM" id="Phobius"/>
    </source>
</evidence>
<feature type="transmembrane region" description="Helical" evidence="2">
    <location>
        <begin position="12"/>
        <end position="33"/>
    </location>
</feature>
<dbReference type="KEGG" id="blen:NCTC4824_02900"/>
<keyword evidence="2" id="KW-0812">Transmembrane</keyword>
<protein>
    <submittedName>
        <fullName evidence="3">Uncharacterized protein</fullName>
    </submittedName>
</protein>
<reference evidence="3 4" key="1">
    <citation type="submission" date="2018-06" db="EMBL/GenBank/DDBJ databases">
        <authorList>
            <consortium name="Pathogen Informatics"/>
            <person name="Doyle S."/>
        </authorList>
    </citation>
    <scope>NUCLEOTIDE SEQUENCE [LARGE SCALE GENOMIC DNA]</scope>
    <source>
        <strain evidence="3 4">NCTC4824</strain>
    </source>
</reference>
<dbReference type="STRING" id="1348624.GCA_001591545_01948"/>
<sequence length="58" mass="6592">MGVKDADVKELIALIGVTAAAFKAVTSGLKDLLDIRKDKSKQQTQKEKRRPRQKKRRK</sequence>
<feature type="compositionally biased region" description="Basic residues" evidence="1">
    <location>
        <begin position="47"/>
        <end position="58"/>
    </location>
</feature>
<feature type="compositionally biased region" description="Basic and acidic residues" evidence="1">
    <location>
        <begin position="35"/>
        <end position="46"/>
    </location>
</feature>
<name>A0A2X4WCF9_LEDLE</name>
<organism evidence="3 4">
    <name type="scientific">Lederbergia lenta</name>
    <name type="common">Bacillus lentus</name>
    <dbReference type="NCBI Taxonomy" id="1467"/>
    <lineage>
        <taxon>Bacteria</taxon>
        <taxon>Bacillati</taxon>
        <taxon>Bacillota</taxon>
        <taxon>Bacilli</taxon>
        <taxon>Bacillales</taxon>
        <taxon>Bacillaceae</taxon>
        <taxon>Lederbergia</taxon>
    </lineage>
</organism>
<dbReference type="AlphaFoldDB" id="A0A2X4WCF9"/>
<accession>A0A2X4WCF9</accession>
<evidence type="ECO:0000313" key="4">
    <source>
        <dbReference type="Proteomes" id="UP000249134"/>
    </source>
</evidence>
<dbReference type="RefSeq" id="WP_157419490.1">
    <property type="nucleotide sequence ID" value="NZ_CBCSGM010000001.1"/>
</dbReference>
<keyword evidence="2" id="KW-1133">Transmembrane helix</keyword>